<feature type="compositionally biased region" description="Polar residues" evidence="1">
    <location>
        <begin position="129"/>
        <end position="139"/>
    </location>
</feature>
<reference evidence="2" key="1">
    <citation type="journal article" date="2019" name="Nat. Commun.">
        <title>Genome-wide association mapping of date palm fruit traits.</title>
        <authorList>
            <person name="Hazzouri K.M."/>
            <person name="Gros-Balthazard M."/>
            <person name="Flowers J.M."/>
            <person name="Copetti D."/>
            <person name="Lemansour A."/>
            <person name="Lebrun M."/>
            <person name="Masmoudi K."/>
            <person name="Ferrand S."/>
            <person name="Dhar M.I."/>
            <person name="Fresquez Z.A."/>
            <person name="Rosas U."/>
            <person name="Zhang J."/>
            <person name="Talag J."/>
            <person name="Lee S."/>
            <person name="Kudrna D."/>
            <person name="Powell R.F."/>
            <person name="Leitch I.J."/>
            <person name="Krueger R.R."/>
            <person name="Wing R.A."/>
            <person name="Amiri K.M.A."/>
            <person name="Purugganan M.D."/>
        </authorList>
    </citation>
    <scope>NUCLEOTIDE SEQUENCE [LARGE SCALE GENOMIC DNA]</scope>
    <source>
        <strain evidence="2">cv. Khalas</strain>
    </source>
</reference>
<evidence type="ECO:0000313" key="3">
    <source>
        <dbReference type="RefSeq" id="XP_008788867.1"/>
    </source>
</evidence>
<keyword evidence="2" id="KW-1185">Reference proteome</keyword>
<accession>A0A8B7C042</accession>
<dbReference type="OrthoDB" id="1925325at2759"/>
<feature type="compositionally biased region" description="Basic and acidic residues" evidence="1">
    <location>
        <begin position="107"/>
        <end position="124"/>
    </location>
</feature>
<dbReference type="PANTHER" id="PTHR34280:SF2">
    <property type="entry name" value="OS01G0920100 PROTEIN"/>
    <property type="match status" value="1"/>
</dbReference>
<name>A0A8B7C042_PHODC</name>
<dbReference type="RefSeq" id="XP_038989759.1">
    <property type="nucleotide sequence ID" value="XM_039133831.1"/>
</dbReference>
<protein>
    <submittedName>
        <fullName evidence="3 4">Uncharacterized protein At3g27210-like</fullName>
    </submittedName>
</protein>
<gene>
    <name evidence="3 4" type="primary">LOC103706517</name>
</gene>
<reference evidence="3 4" key="2">
    <citation type="submission" date="2025-04" db="UniProtKB">
        <authorList>
            <consortium name="RefSeq"/>
        </authorList>
    </citation>
    <scope>IDENTIFICATION</scope>
    <source>
        <tissue evidence="3 4">Young leaves</tissue>
    </source>
</reference>
<feature type="region of interest" description="Disordered" evidence="1">
    <location>
        <begin position="1"/>
        <end position="53"/>
    </location>
</feature>
<feature type="region of interest" description="Disordered" evidence="1">
    <location>
        <begin position="69"/>
        <end position="203"/>
    </location>
</feature>
<feature type="compositionally biased region" description="Polar residues" evidence="1">
    <location>
        <begin position="83"/>
        <end position="106"/>
    </location>
</feature>
<feature type="compositionally biased region" description="Basic and acidic residues" evidence="1">
    <location>
        <begin position="187"/>
        <end position="199"/>
    </location>
</feature>
<dbReference type="RefSeq" id="XP_008788867.1">
    <property type="nucleotide sequence ID" value="XM_008790645.4"/>
</dbReference>
<organism evidence="2 3">
    <name type="scientific">Phoenix dactylifera</name>
    <name type="common">Date palm</name>
    <dbReference type="NCBI Taxonomy" id="42345"/>
    <lineage>
        <taxon>Eukaryota</taxon>
        <taxon>Viridiplantae</taxon>
        <taxon>Streptophyta</taxon>
        <taxon>Embryophyta</taxon>
        <taxon>Tracheophyta</taxon>
        <taxon>Spermatophyta</taxon>
        <taxon>Magnoliopsida</taxon>
        <taxon>Liliopsida</taxon>
        <taxon>Arecaceae</taxon>
        <taxon>Coryphoideae</taxon>
        <taxon>Phoeniceae</taxon>
        <taxon>Phoenix</taxon>
    </lineage>
</organism>
<dbReference type="KEGG" id="pda:103706517"/>
<proteinExistence type="predicted"/>
<dbReference type="Proteomes" id="UP000228380">
    <property type="component" value="Chromosome 14"/>
</dbReference>
<feature type="compositionally biased region" description="Polar residues" evidence="1">
    <location>
        <begin position="170"/>
        <end position="186"/>
    </location>
</feature>
<dbReference type="AlphaFoldDB" id="A0A8B7C042"/>
<evidence type="ECO:0000313" key="4">
    <source>
        <dbReference type="RefSeq" id="XP_038989759.1"/>
    </source>
</evidence>
<dbReference type="InterPro" id="IPR038947">
    <property type="entry name" value="At3g27210-like"/>
</dbReference>
<sequence>MGSCVSACKEDHSDSAMRFPLGVGSKATERGISGRASAGELSSKSKPAEFGGKEETFFDSHAWLDSDGEDDFLSVSGDFTPARGSTPNSQISTPGTPRQNKASSDNTFRDKKSEPLPTDRKQKLVDLLQENQQGEQVGTEQYAINGKLKTNGKPENCNVDADQIPRSRNRNPYQSGTNSACSSDLTSVRDMKHHREETAKSQQYCLPTLFQSLGFSNKRRRRRKKKKKKSPAC</sequence>
<dbReference type="GeneID" id="103706517"/>
<evidence type="ECO:0000256" key="1">
    <source>
        <dbReference type="SAM" id="MobiDB-lite"/>
    </source>
</evidence>
<evidence type="ECO:0000313" key="2">
    <source>
        <dbReference type="Proteomes" id="UP000228380"/>
    </source>
</evidence>
<dbReference type="PANTHER" id="PTHR34280">
    <property type="entry name" value="OS01G0920100 PROTEIN"/>
    <property type="match status" value="1"/>
</dbReference>